<dbReference type="GO" id="GO:0005524">
    <property type="term" value="F:ATP binding"/>
    <property type="evidence" value="ECO:0007669"/>
    <property type="project" value="UniProtKB-UniRule"/>
</dbReference>
<evidence type="ECO:0000256" key="3">
    <source>
        <dbReference type="ARBA" id="ARBA00022777"/>
    </source>
</evidence>
<proteinExistence type="inferred from homology"/>
<dbReference type="InParanoid" id="A0A2P5CKP8"/>
<protein>
    <submittedName>
        <fullName evidence="9">Serine/threonine protein kinase</fullName>
    </submittedName>
</protein>
<dbReference type="InterPro" id="IPR008271">
    <property type="entry name" value="Ser/Thr_kinase_AS"/>
</dbReference>
<sequence>MGSVDSNDHLPPGKYYSPIKWRRLQLLGSGSYGDVYLAAGVKNLAEDGPSDLFAVKTARIEYSSSLQKELRIYNALNHCPEIVRCYGRQLTAIGGDHLLPCYNLFLEYAPSGTLSDLIYRRVVLPETNARAYTRMILRGLRHIHSKGYVHCDLKPENILVFPAGANNCDNHHESGELDTSTGGYRLKIADFGLAKEPGEVIPRDVYMLNNFRGTPIYMSPESVHGEIEAALDIWSLGCIVVHMCTGNPAWDVPTDYRNSRDLMLMLAFSDKTPRIPTFVSDDCKDFLRRCFARDPRRRWSAKMLLDHPFVRRESSVLVRHSTTTSTSTTTATTDPAAALLSSPWDFGFAFTATQVLHDHAAATTTTTKPVPVSSPPPASEPSTVSDQLSSLHLTGERPARPAPAPAPPISLPHRTQRRDTKPAVLLPPPGFGLAVTRPPRQILPPPAGSGIMAAAQPPVPPHHQTLPNLIA</sequence>
<dbReference type="PROSITE" id="PS00107">
    <property type="entry name" value="PROTEIN_KINASE_ATP"/>
    <property type="match status" value="1"/>
</dbReference>
<keyword evidence="1" id="KW-0808">Transferase</keyword>
<gene>
    <name evidence="9" type="ORF">TorRG33x02_281290</name>
</gene>
<dbReference type="AlphaFoldDB" id="A0A2P5CKP8"/>
<accession>A0A2P5CKP8</accession>
<organism evidence="9 10">
    <name type="scientific">Trema orientale</name>
    <name type="common">Charcoal tree</name>
    <name type="synonym">Celtis orientalis</name>
    <dbReference type="NCBI Taxonomy" id="63057"/>
    <lineage>
        <taxon>Eukaryota</taxon>
        <taxon>Viridiplantae</taxon>
        <taxon>Streptophyta</taxon>
        <taxon>Embryophyta</taxon>
        <taxon>Tracheophyta</taxon>
        <taxon>Spermatophyta</taxon>
        <taxon>Magnoliopsida</taxon>
        <taxon>eudicotyledons</taxon>
        <taxon>Gunneridae</taxon>
        <taxon>Pentapetalae</taxon>
        <taxon>rosids</taxon>
        <taxon>fabids</taxon>
        <taxon>Rosales</taxon>
        <taxon>Cannabaceae</taxon>
        <taxon>Trema</taxon>
    </lineage>
</organism>
<evidence type="ECO:0000256" key="6">
    <source>
        <dbReference type="RuleBase" id="RU000304"/>
    </source>
</evidence>
<comment type="caution">
    <text evidence="9">The sequence shown here is derived from an EMBL/GenBank/DDBJ whole genome shotgun (WGS) entry which is preliminary data.</text>
</comment>
<dbReference type="EMBL" id="JXTC01000354">
    <property type="protein sequence ID" value="PON61637.1"/>
    <property type="molecule type" value="Genomic_DNA"/>
</dbReference>
<dbReference type="InterPro" id="IPR000719">
    <property type="entry name" value="Prot_kinase_dom"/>
</dbReference>
<keyword evidence="6 9" id="KW-0723">Serine/threonine-protein kinase</keyword>
<dbReference type="InterPro" id="IPR052751">
    <property type="entry name" value="Plant_MAPKKK"/>
</dbReference>
<dbReference type="InterPro" id="IPR011009">
    <property type="entry name" value="Kinase-like_dom_sf"/>
</dbReference>
<evidence type="ECO:0000256" key="7">
    <source>
        <dbReference type="SAM" id="MobiDB-lite"/>
    </source>
</evidence>
<evidence type="ECO:0000259" key="8">
    <source>
        <dbReference type="PROSITE" id="PS50011"/>
    </source>
</evidence>
<dbReference type="SMART" id="SM00220">
    <property type="entry name" value="S_TKc"/>
    <property type="match status" value="1"/>
</dbReference>
<keyword evidence="3 9" id="KW-0418">Kinase</keyword>
<feature type="compositionally biased region" description="Pro residues" evidence="7">
    <location>
        <begin position="400"/>
        <end position="410"/>
    </location>
</feature>
<dbReference type="PANTHER" id="PTHR48011">
    <property type="entry name" value="CCR4-NOT TRANSCRIPTIONAL COMPLEX SUBUNIT CAF120-RELATED"/>
    <property type="match status" value="1"/>
</dbReference>
<dbReference type="GO" id="GO:0004674">
    <property type="term" value="F:protein serine/threonine kinase activity"/>
    <property type="evidence" value="ECO:0007669"/>
    <property type="project" value="UniProtKB-KW"/>
</dbReference>
<dbReference type="STRING" id="63057.A0A2P5CKP8"/>
<keyword evidence="10" id="KW-1185">Reference proteome</keyword>
<dbReference type="GO" id="GO:0007165">
    <property type="term" value="P:signal transduction"/>
    <property type="evidence" value="ECO:0007669"/>
    <property type="project" value="TreeGrafter"/>
</dbReference>
<dbReference type="InterPro" id="IPR017441">
    <property type="entry name" value="Protein_kinase_ATP_BS"/>
</dbReference>
<evidence type="ECO:0000256" key="2">
    <source>
        <dbReference type="ARBA" id="ARBA00022741"/>
    </source>
</evidence>
<dbReference type="CDD" id="cd06606">
    <property type="entry name" value="STKc_MAPKKK"/>
    <property type="match status" value="1"/>
</dbReference>
<reference evidence="10" key="1">
    <citation type="submission" date="2016-06" db="EMBL/GenBank/DDBJ databases">
        <title>Parallel loss of symbiosis genes in relatives of nitrogen-fixing non-legume Parasponia.</title>
        <authorList>
            <person name="Van Velzen R."/>
            <person name="Holmer R."/>
            <person name="Bu F."/>
            <person name="Rutten L."/>
            <person name="Van Zeijl A."/>
            <person name="Liu W."/>
            <person name="Santuari L."/>
            <person name="Cao Q."/>
            <person name="Sharma T."/>
            <person name="Shen D."/>
            <person name="Roswanjaya Y."/>
            <person name="Wardhani T."/>
            <person name="Kalhor M.S."/>
            <person name="Jansen J."/>
            <person name="Van den Hoogen J."/>
            <person name="Gungor B."/>
            <person name="Hartog M."/>
            <person name="Hontelez J."/>
            <person name="Verver J."/>
            <person name="Yang W.-C."/>
            <person name="Schijlen E."/>
            <person name="Repin R."/>
            <person name="Schilthuizen M."/>
            <person name="Schranz E."/>
            <person name="Heidstra R."/>
            <person name="Miyata K."/>
            <person name="Fedorova E."/>
            <person name="Kohlen W."/>
            <person name="Bisseling T."/>
            <person name="Smit S."/>
            <person name="Geurts R."/>
        </authorList>
    </citation>
    <scope>NUCLEOTIDE SEQUENCE [LARGE SCALE GENOMIC DNA]</scope>
    <source>
        <strain evidence="10">cv. RG33-2</strain>
    </source>
</reference>
<evidence type="ECO:0000313" key="9">
    <source>
        <dbReference type="EMBL" id="PON61637.1"/>
    </source>
</evidence>
<dbReference type="PANTHER" id="PTHR48011:SF51">
    <property type="entry name" value="PROTEIN KINASE SUPERFAMILY PROTEIN"/>
    <property type="match status" value="1"/>
</dbReference>
<evidence type="ECO:0000256" key="5">
    <source>
        <dbReference type="PROSITE-ProRule" id="PRU10141"/>
    </source>
</evidence>
<dbReference type="SUPFAM" id="SSF56112">
    <property type="entry name" value="Protein kinase-like (PK-like)"/>
    <property type="match status" value="1"/>
</dbReference>
<dbReference type="Proteomes" id="UP000237000">
    <property type="component" value="Unassembled WGS sequence"/>
</dbReference>
<keyword evidence="4 5" id="KW-0067">ATP-binding</keyword>
<keyword evidence="2 5" id="KW-0547">Nucleotide-binding</keyword>
<dbReference type="PROSITE" id="PS50011">
    <property type="entry name" value="PROTEIN_KINASE_DOM"/>
    <property type="match status" value="1"/>
</dbReference>
<feature type="binding site" evidence="5">
    <location>
        <position position="56"/>
    </location>
    <ligand>
        <name>ATP</name>
        <dbReference type="ChEBI" id="CHEBI:30616"/>
    </ligand>
</feature>
<dbReference type="Pfam" id="PF00069">
    <property type="entry name" value="Pkinase"/>
    <property type="match status" value="1"/>
</dbReference>
<evidence type="ECO:0000256" key="4">
    <source>
        <dbReference type="ARBA" id="ARBA00022840"/>
    </source>
</evidence>
<dbReference type="OrthoDB" id="25592at2759"/>
<dbReference type="PROSITE" id="PS00108">
    <property type="entry name" value="PROTEIN_KINASE_ST"/>
    <property type="match status" value="1"/>
</dbReference>
<comment type="similarity">
    <text evidence="6">Belongs to the protein kinase superfamily.</text>
</comment>
<feature type="region of interest" description="Disordered" evidence="7">
    <location>
        <begin position="364"/>
        <end position="438"/>
    </location>
</feature>
<evidence type="ECO:0000313" key="10">
    <source>
        <dbReference type="Proteomes" id="UP000237000"/>
    </source>
</evidence>
<evidence type="ECO:0000256" key="1">
    <source>
        <dbReference type="ARBA" id="ARBA00022679"/>
    </source>
</evidence>
<dbReference type="Gene3D" id="1.10.510.10">
    <property type="entry name" value="Transferase(Phosphotransferase) domain 1"/>
    <property type="match status" value="1"/>
</dbReference>
<name>A0A2P5CKP8_TREOI</name>
<feature type="domain" description="Protein kinase" evidence="8">
    <location>
        <begin position="21"/>
        <end position="310"/>
    </location>
</feature>